<evidence type="ECO:0000256" key="8">
    <source>
        <dbReference type="ARBA" id="ARBA00023034"/>
    </source>
</evidence>
<keyword evidence="6" id="KW-0735">Signal-anchor</keyword>
<dbReference type="EMBL" id="JTDE01003495">
    <property type="protein sequence ID" value="KAF7255998.1"/>
    <property type="molecule type" value="Genomic_DNA"/>
</dbReference>
<evidence type="ECO:0000313" key="13">
    <source>
        <dbReference type="Proteomes" id="UP000822476"/>
    </source>
</evidence>
<dbReference type="InterPro" id="IPR029044">
    <property type="entry name" value="Nucleotide-diphossugar_trans"/>
</dbReference>
<dbReference type="SUPFAM" id="SSF53448">
    <property type="entry name" value="Nucleotide-diphospho-sugar transferases"/>
    <property type="match status" value="1"/>
</dbReference>
<name>A0A8S9YVX9_9TREM</name>
<dbReference type="GO" id="GO:0016758">
    <property type="term" value="F:hexosyltransferase activity"/>
    <property type="evidence" value="ECO:0007669"/>
    <property type="project" value="InterPro"/>
</dbReference>
<dbReference type="GO" id="GO:0008194">
    <property type="term" value="F:UDP-glycosyltransferase activity"/>
    <property type="evidence" value="ECO:0007669"/>
    <property type="project" value="TreeGrafter"/>
</dbReference>
<dbReference type="PANTHER" id="PTHR11214:SF349">
    <property type="entry name" value="BETA-1,3-GALACTOSYLTRANSFERASE BRN"/>
    <property type="match status" value="1"/>
</dbReference>
<dbReference type="Pfam" id="PF01762">
    <property type="entry name" value="Galactosyl_T"/>
    <property type="match status" value="1"/>
</dbReference>
<dbReference type="InterPro" id="IPR002659">
    <property type="entry name" value="Glyco_trans_31"/>
</dbReference>
<accession>A0A8S9YVX9</accession>
<keyword evidence="10" id="KW-0325">Glycoprotein</keyword>
<evidence type="ECO:0000256" key="2">
    <source>
        <dbReference type="ARBA" id="ARBA00008661"/>
    </source>
</evidence>
<keyword evidence="8 11" id="KW-0333">Golgi apparatus</keyword>
<keyword evidence="4" id="KW-0808">Transferase</keyword>
<evidence type="ECO:0000313" key="12">
    <source>
        <dbReference type="EMBL" id="KAF7255998.1"/>
    </source>
</evidence>
<sequence>MFYSSLTRDSAYLRQLFNLDNYLRSLPTPQYHDNRGRLISDEFNLTIGDRELCVDDQPPDILILVKSAVSYADARQQIRQTWAHPDCIRQVIMKIRIVFVLGKVRQTTGATALQLQIEQEHAVHGDILQFDFVDHYRNNTYKFICAMEFAAKSCPETRFVVVVDDDFLIHPANLECYLKLVAPKEYPVFVAGYVFYAMIPNRRPGGKAYLPQNEYPFSFYPPFPTGGTIMLSMPLVKRLSVEMRYVPYLFIDDALLGLVLRKMRIGPKHVPDIYLDHSDSSVLSKEQLISAQRFRDKQHITRSWSARFCRSNFTSQILDT</sequence>
<evidence type="ECO:0000256" key="6">
    <source>
        <dbReference type="ARBA" id="ARBA00022968"/>
    </source>
</evidence>
<protein>
    <recommendedName>
        <fullName evidence="11">Hexosyltransferase</fullName>
        <ecNumber evidence="11">2.4.1.-</ecNumber>
    </recommendedName>
</protein>
<dbReference type="GO" id="GO:0006493">
    <property type="term" value="P:protein O-linked glycosylation"/>
    <property type="evidence" value="ECO:0007669"/>
    <property type="project" value="TreeGrafter"/>
</dbReference>
<dbReference type="FunFam" id="3.90.550.50:FF:000001">
    <property type="entry name" value="Hexosyltransferase"/>
    <property type="match status" value="1"/>
</dbReference>
<dbReference type="EC" id="2.4.1.-" evidence="11"/>
<keyword evidence="5" id="KW-0812">Transmembrane</keyword>
<dbReference type="Proteomes" id="UP000822476">
    <property type="component" value="Unassembled WGS sequence"/>
</dbReference>
<evidence type="ECO:0000256" key="7">
    <source>
        <dbReference type="ARBA" id="ARBA00022989"/>
    </source>
</evidence>
<keyword evidence="9" id="KW-0472">Membrane</keyword>
<gene>
    <name evidence="12" type="ORF">EG68_06977</name>
</gene>
<evidence type="ECO:0000256" key="1">
    <source>
        <dbReference type="ARBA" id="ARBA00004323"/>
    </source>
</evidence>
<dbReference type="PANTHER" id="PTHR11214">
    <property type="entry name" value="BETA-1,3-N-ACETYLGLUCOSAMINYLTRANSFERASE"/>
    <property type="match status" value="1"/>
</dbReference>
<keyword evidence="7" id="KW-1133">Transmembrane helix</keyword>
<comment type="similarity">
    <text evidence="2 11">Belongs to the glycosyltransferase 31 family.</text>
</comment>
<dbReference type="AlphaFoldDB" id="A0A8S9YVX9"/>
<evidence type="ECO:0000256" key="5">
    <source>
        <dbReference type="ARBA" id="ARBA00022692"/>
    </source>
</evidence>
<dbReference type="OrthoDB" id="2139606at2759"/>
<keyword evidence="3 11" id="KW-0328">Glycosyltransferase</keyword>
<comment type="caution">
    <text evidence="12">The sequence shown here is derived from an EMBL/GenBank/DDBJ whole genome shotgun (WGS) entry which is preliminary data.</text>
</comment>
<reference evidence="12" key="1">
    <citation type="submission" date="2019-07" db="EMBL/GenBank/DDBJ databases">
        <title>Annotation for the trematode Paragonimus miyazaki's.</title>
        <authorList>
            <person name="Choi Y.-J."/>
        </authorList>
    </citation>
    <scope>NUCLEOTIDE SEQUENCE</scope>
    <source>
        <strain evidence="12">Japan</strain>
    </source>
</reference>
<proteinExistence type="inferred from homology"/>
<evidence type="ECO:0000256" key="9">
    <source>
        <dbReference type="ARBA" id="ARBA00023136"/>
    </source>
</evidence>
<dbReference type="GO" id="GO:0000139">
    <property type="term" value="C:Golgi membrane"/>
    <property type="evidence" value="ECO:0007669"/>
    <property type="project" value="UniProtKB-SubCell"/>
</dbReference>
<evidence type="ECO:0000256" key="10">
    <source>
        <dbReference type="ARBA" id="ARBA00023180"/>
    </source>
</evidence>
<evidence type="ECO:0000256" key="3">
    <source>
        <dbReference type="ARBA" id="ARBA00022676"/>
    </source>
</evidence>
<dbReference type="Gene3D" id="3.90.550.50">
    <property type="match status" value="1"/>
</dbReference>
<comment type="subcellular location">
    <subcellularLocation>
        <location evidence="1 11">Golgi apparatus membrane</location>
        <topology evidence="1 11">Single-pass type II membrane protein</topology>
    </subcellularLocation>
</comment>
<evidence type="ECO:0000256" key="4">
    <source>
        <dbReference type="ARBA" id="ARBA00022679"/>
    </source>
</evidence>
<evidence type="ECO:0000256" key="11">
    <source>
        <dbReference type="RuleBase" id="RU363063"/>
    </source>
</evidence>
<keyword evidence="13" id="KW-1185">Reference proteome</keyword>
<organism evidence="12 13">
    <name type="scientific">Paragonimus skrjabini miyazakii</name>
    <dbReference type="NCBI Taxonomy" id="59628"/>
    <lineage>
        <taxon>Eukaryota</taxon>
        <taxon>Metazoa</taxon>
        <taxon>Spiralia</taxon>
        <taxon>Lophotrochozoa</taxon>
        <taxon>Platyhelminthes</taxon>
        <taxon>Trematoda</taxon>
        <taxon>Digenea</taxon>
        <taxon>Plagiorchiida</taxon>
        <taxon>Troglotremata</taxon>
        <taxon>Troglotrematidae</taxon>
        <taxon>Paragonimus</taxon>
    </lineage>
</organism>